<evidence type="ECO:0000256" key="3">
    <source>
        <dbReference type="ARBA" id="ARBA00023242"/>
    </source>
</evidence>
<dbReference type="GO" id="GO:0000781">
    <property type="term" value="C:chromosome, telomeric region"/>
    <property type="evidence" value="ECO:0007669"/>
    <property type="project" value="TreeGrafter"/>
</dbReference>
<comment type="subcellular location">
    <subcellularLocation>
        <location evidence="1">Nucleus</location>
    </subcellularLocation>
</comment>
<dbReference type="GO" id="GO:0006289">
    <property type="term" value="P:nucleotide-excision repair"/>
    <property type="evidence" value="ECO:0007669"/>
    <property type="project" value="TreeGrafter"/>
</dbReference>
<dbReference type="GO" id="GO:0003697">
    <property type="term" value="F:single-stranded DNA binding"/>
    <property type="evidence" value="ECO:0007669"/>
    <property type="project" value="TreeGrafter"/>
</dbReference>
<dbReference type="GO" id="GO:0005662">
    <property type="term" value="C:DNA replication factor A complex"/>
    <property type="evidence" value="ECO:0007669"/>
    <property type="project" value="TreeGrafter"/>
</dbReference>
<dbReference type="InterPro" id="IPR012340">
    <property type="entry name" value="NA-bd_OB-fold"/>
</dbReference>
<proteinExistence type="evidence at transcript level"/>
<evidence type="ECO:0000256" key="1">
    <source>
        <dbReference type="ARBA" id="ARBA00004123"/>
    </source>
</evidence>
<reference evidence="4" key="1">
    <citation type="journal article" date="2019" name="Microorganisms">
        <title>DNA Damage Response Pathways in Dinoflagellates.</title>
        <authorList>
            <person name="Li C."/>
            <person name="Wong J."/>
        </authorList>
    </citation>
    <scope>NUCLEOTIDE SEQUENCE</scope>
</reference>
<keyword evidence="2" id="KW-0238">DNA-binding</keyword>
<evidence type="ECO:0000256" key="2">
    <source>
        <dbReference type="ARBA" id="ARBA00023125"/>
    </source>
</evidence>
<dbReference type="GO" id="GO:0006260">
    <property type="term" value="P:DNA replication"/>
    <property type="evidence" value="ECO:0007669"/>
    <property type="project" value="TreeGrafter"/>
</dbReference>
<dbReference type="InterPro" id="IPR040260">
    <property type="entry name" value="RFA2-like"/>
</dbReference>
<dbReference type="PANTHER" id="PTHR13989">
    <property type="entry name" value="REPLICATION PROTEIN A-RELATED"/>
    <property type="match status" value="1"/>
</dbReference>
<dbReference type="PANTHER" id="PTHR13989:SF16">
    <property type="entry name" value="REPLICATION PROTEIN A2"/>
    <property type="match status" value="1"/>
</dbReference>
<protein>
    <submittedName>
        <fullName evidence="4">Replication protein A 32 kDa subunit</fullName>
    </submittedName>
</protein>
<dbReference type="GO" id="GO:0035861">
    <property type="term" value="C:site of double-strand break"/>
    <property type="evidence" value="ECO:0007669"/>
    <property type="project" value="TreeGrafter"/>
</dbReference>
<keyword evidence="3" id="KW-0539">Nucleus</keyword>
<dbReference type="AlphaFoldDB" id="A0A516AG30"/>
<dbReference type="Gene3D" id="2.40.50.140">
    <property type="entry name" value="Nucleic acid-binding proteins"/>
    <property type="match status" value="1"/>
</dbReference>
<sequence>MMAGGRPRGQDAGGQRFAGDRNTCLAVTVRSIQHSAAQAGFGSVKFFGTEQGMLVLVGVVEAMLRQPASMEFSISDGTGRIAARYYIPNDCPKDLEEILPGKYISVFGNVRSSPTLHFAVTGMRPIKSADEVSYHMIEAVHTALKLRKGIGAAEPATPAPKRPAPAAQATIVPELSPPKHARMEGQALRAAVLAFVQKEGAARAEGAALAAVCEYARPVPAEEVRGALLQLVEDGDIFTTVDDVHFQCV</sequence>
<dbReference type="InterPro" id="IPR036388">
    <property type="entry name" value="WH-like_DNA-bd_sf"/>
</dbReference>
<organism evidence="4">
    <name type="scientific">Lingulaulax polyedra</name>
    <name type="common">Dinoflagellate</name>
    <name type="synonym">Lingulodinium polyedra</name>
    <dbReference type="NCBI Taxonomy" id="160621"/>
    <lineage>
        <taxon>Eukaryota</taxon>
        <taxon>Sar</taxon>
        <taxon>Alveolata</taxon>
        <taxon>Dinophyceae</taxon>
        <taxon>Gonyaulacales</taxon>
        <taxon>Lingulodiniaceae</taxon>
        <taxon>Lingulaulax</taxon>
    </lineage>
</organism>
<evidence type="ECO:0000313" key="4">
    <source>
        <dbReference type="EMBL" id="QDO16271.1"/>
    </source>
</evidence>
<dbReference type="EMBL" id="MN125804">
    <property type="protein sequence ID" value="QDO16271.1"/>
    <property type="molecule type" value="mRNA"/>
</dbReference>
<dbReference type="GO" id="GO:0000724">
    <property type="term" value="P:double-strand break repair via homologous recombination"/>
    <property type="evidence" value="ECO:0007669"/>
    <property type="project" value="TreeGrafter"/>
</dbReference>
<dbReference type="SUPFAM" id="SSF50249">
    <property type="entry name" value="Nucleic acid-binding proteins"/>
    <property type="match status" value="1"/>
</dbReference>
<name>A0A516AG30_LINPO</name>
<dbReference type="Gene3D" id="1.10.10.10">
    <property type="entry name" value="Winged helix-like DNA-binding domain superfamily/Winged helix DNA-binding domain"/>
    <property type="match status" value="1"/>
</dbReference>
<accession>A0A516AG30</accession>